<accession>A0A6P8Z0Q0</accession>
<keyword evidence="1" id="KW-1185">Reference proteome</keyword>
<organism evidence="2">
    <name type="scientific">Thrips palmi</name>
    <name type="common">Melon thrips</name>
    <dbReference type="NCBI Taxonomy" id="161013"/>
    <lineage>
        <taxon>Eukaryota</taxon>
        <taxon>Metazoa</taxon>
        <taxon>Ecdysozoa</taxon>
        <taxon>Arthropoda</taxon>
        <taxon>Hexapoda</taxon>
        <taxon>Insecta</taxon>
        <taxon>Pterygota</taxon>
        <taxon>Neoptera</taxon>
        <taxon>Paraneoptera</taxon>
        <taxon>Thysanoptera</taxon>
        <taxon>Terebrantia</taxon>
        <taxon>Thripoidea</taxon>
        <taxon>Thripidae</taxon>
        <taxon>Thrips</taxon>
    </lineage>
</organism>
<protein>
    <submittedName>
        <fullName evidence="2">Uncharacterized protein LOC117644640</fullName>
    </submittedName>
</protein>
<sequence length="272" mass="29902">MAAQEDDDALHWLRSLCEEGRFVPTDCDSDTPAGPPDGFDSAKFARGQRVAMDNIFSLAYAELVSMLMMFAFEDQTVALLSTGKSDTPSKAYFRYLSTMRRVRSWYEGDIWDPKSAACKNIKSVRGMHDLVARRLAADPTSATCPSGLSLHVRASCPLGPADGASAWAAVDSEEPPVLNQRAMAVTQVAFVGLFILAPGCFGAHCVTEDDLEALVYVWWVLGGALGVQDRYNACGGWKENIQEKKTLAQNNKIKLRTNPEIKSYTKNKHIEN</sequence>
<evidence type="ECO:0000313" key="1">
    <source>
        <dbReference type="Proteomes" id="UP000515158"/>
    </source>
</evidence>
<dbReference type="PANTHER" id="PTHR37159:SF1">
    <property type="entry name" value="GH11867P"/>
    <property type="match status" value="1"/>
</dbReference>
<dbReference type="PANTHER" id="PTHR37159">
    <property type="entry name" value="GH11867P"/>
    <property type="match status" value="1"/>
</dbReference>
<reference evidence="2" key="1">
    <citation type="submission" date="2025-08" db="UniProtKB">
        <authorList>
            <consortium name="RefSeq"/>
        </authorList>
    </citation>
    <scope>IDENTIFICATION</scope>
    <source>
        <tissue evidence="2">Total insect</tissue>
    </source>
</reference>
<dbReference type="InParanoid" id="A0A6P8Z0Q0"/>
<dbReference type="AlphaFoldDB" id="A0A6P8Z0Q0"/>
<dbReference type="OrthoDB" id="6361347at2759"/>
<evidence type="ECO:0000313" key="2">
    <source>
        <dbReference type="RefSeq" id="XP_034240142.1"/>
    </source>
</evidence>
<name>A0A6P8Z0Q0_THRPL</name>
<dbReference type="KEGG" id="tpal:117644640"/>
<dbReference type="Proteomes" id="UP000515158">
    <property type="component" value="Unplaced"/>
</dbReference>
<proteinExistence type="predicted"/>
<gene>
    <name evidence="2" type="primary">LOC117644640</name>
</gene>
<dbReference type="RefSeq" id="XP_034240142.1">
    <property type="nucleotide sequence ID" value="XM_034384251.1"/>
</dbReference>
<dbReference type="GeneID" id="117644640"/>